<dbReference type="SUPFAM" id="SSF53448">
    <property type="entry name" value="Nucleotide-diphospho-sugar transferases"/>
    <property type="match status" value="1"/>
</dbReference>
<feature type="repeat" description="TPR" evidence="1">
    <location>
        <begin position="200"/>
        <end position="233"/>
    </location>
</feature>
<dbReference type="SUPFAM" id="SSF48452">
    <property type="entry name" value="TPR-like"/>
    <property type="match status" value="1"/>
</dbReference>
<protein>
    <submittedName>
        <fullName evidence="3">Tetratricopeptide repeat protein</fullName>
    </submittedName>
</protein>
<dbReference type="InterPro" id="IPR029044">
    <property type="entry name" value="Nucleotide-diphossugar_trans"/>
</dbReference>
<dbReference type="InterPro" id="IPR019734">
    <property type="entry name" value="TPR_rpt"/>
</dbReference>
<comment type="caution">
    <text evidence="3">The sequence shown here is derived from an EMBL/GenBank/DDBJ whole genome shotgun (WGS) entry which is preliminary data.</text>
</comment>
<sequence>MKPLLSLCMIVKNEEKVLKRCLDSVYGIVDEIVIVDTGSTDSTKEIALKYVDKIYEFEWTNSFADARNYAQKQANGEWILVLDADEYVDRESLQQLITILKNSKEDIDGYDVTIYNFMGTYGERVLQHNSTRIYRNAPNISYYRSIHEQLKKEGEEGLITESIPFIIYHSGYMVQTVKEKNKHDRNAPLLEKELSSSESGFDYFNLANEYISKAEVEEALKYYLKAYKLKPDFRFNWVSMCVVQIILCLKYLERFHDALNVISDAENIYSETPDFKYLRGEIYYLQHRYDDALEVLTELVNNKHKYQKFIKSIEYLEYDPHILLGHIYKYKGNIQEAVRHYTSALSINNKSYEALYNVLGLLAKFHSEDEIIQFLEKRNWFINERDISLLLRIVLSLGLETVAEYYISKLKEETLRKGFQIKLNIIKGEYEEAIKQLMSGSLYSLETYIKNGCLDLYDILIASLGAGKSEVIRLLIHIVRDEKEKEFLLFIINETDHIPEQTFYLQLIERTLQLKKYDLFEQLISLKDKFENKINLYLGHLLHRYEFIEVALDFYQSVEDFNDLDAQGFANIIEGLAIRNQITEAIQYGLLGINFGHNDFRLYKYVLELMKLNGMTSERNNILEKAKNIYPDSKWLMQQGN</sequence>
<feature type="domain" description="Glycosyltransferase 2-like" evidence="2">
    <location>
        <begin position="6"/>
        <end position="138"/>
    </location>
</feature>
<dbReference type="RefSeq" id="WP_243643099.1">
    <property type="nucleotide sequence ID" value="NZ_SLUL01000011.1"/>
</dbReference>
<dbReference type="Gene3D" id="1.25.40.10">
    <property type="entry name" value="Tetratricopeptide repeat domain"/>
    <property type="match status" value="2"/>
</dbReference>
<reference evidence="3 4" key="1">
    <citation type="submission" date="2019-03" db="EMBL/GenBank/DDBJ databases">
        <title>Genomic Encyclopedia of Type Strains, Phase IV (KMG-IV): sequencing the most valuable type-strain genomes for metagenomic binning, comparative biology and taxonomic classification.</title>
        <authorList>
            <person name="Goeker M."/>
        </authorList>
    </citation>
    <scope>NUCLEOTIDE SEQUENCE [LARGE SCALE GENOMIC DNA]</scope>
    <source>
        <strain evidence="3 4">DSM 24979</strain>
    </source>
</reference>
<gene>
    <name evidence="3" type="ORF">EDD69_11134</name>
</gene>
<dbReference type="CDD" id="cd02511">
    <property type="entry name" value="Beta4Glucosyltransferase"/>
    <property type="match status" value="1"/>
</dbReference>
<dbReference type="Gene3D" id="3.90.550.10">
    <property type="entry name" value="Spore Coat Polysaccharide Biosynthesis Protein SpsA, Chain A"/>
    <property type="match status" value="1"/>
</dbReference>
<dbReference type="PANTHER" id="PTHR43630:SF2">
    <property type="entry name" value="GLYCOSYLTRANSFERASE"/>
    <property type="match status" value="1"/>
</dbReference>
<evidence type="ECO:0000259" key="2">
    <source>
        <dbReference type="Pfam" id="PF00535"/>
    </source>
</evidence>
<dbReference type="EMBL" id="SLUL01000011">
    <property type="protein sequence ID" value="TCL47670.1"/>
    <property type="molecule type" value="Genomic_DNA"/>
</dbReference>
<proteinExistence type="predicted"/>
<dbReference type="SMART" id="SM00028">
    <property type="entry name" value="TPR"/>
    <property type="match status" value="3"/>
</dbReference>
<evidence type="ECO:0000313" key="3">
    <source>
        <dbReference type="EMBL" id="TCL47670.1"/>
    </source>
</evidence>
<keyword evidence="1" id="KW-0802">TPR repeat</keyword>
<dbReference type="Proteomes" id="UP000295658">
    <property type="component" value="Unassembled WGS sequence"/>
</dbReference>
<dbReference type="PROSITE" id="PS50005">
    <property type="entry name" value="TPR"/>
    <property type="match status" value="2"/>
</dbReference>
<organism evidence="3 4">
    <name type="scientific">Thermolongibacillus altinsuensis</name>
    <dbReference type="NCBI Taxonomy" id="575256"/>
    <lineage>
        <taxon>Bacteria</taxon>
        <taxon>Bacillati</taxon>
        <taxon>Bacillota</taxon>
        <taxon>Bacilli</taxon>
        <taxon>Bacillales</taxon>
        <taxon>Anoxybacillaceae</taxon>
        <taxon>Thermolongibacillus</taxon>
    </lineage>
</organism>
<accession>A0A4R1QFZ4</accession>
<evidence type="ECO:0000256" key="1">
    <source>
        <dbReference type="PROSITE-ProRule" id="PRU00339"/>
    </source>
</evidence>
<dbReference type="Pfam" id="PF13181">
    <property type="entry name" value="TPR_8"/>
    <property type="match status" value="2"/>
</dbReference>
<evidence type="ECO:0000313" key="4">
    <source>
        <dbReference type="Proteomes" id="UP000295658"/>
    </source>
</evidence>
<dbReference type="Pfam" id="PF00535">
    <property type="entry name" value="Glycos_transf_2"/>
    <property type="match status" value="1"/>
</dbReference>
<name>A0A4R1QFZ4_9BACL</name>
<keyword evidence="4" id="KW-1185">Reference proteome</keyword>
<dbReference type="AlphaFoldDB" id="A0A4R1QFZ4"/>
<dbReference type="InterPro" id="IPR011990">
    <property type="entry name" value="TPR-like_helical_dom_sf"/>
</dbReference>
<dbReference type="PANTHER" id="PTHR43630">
    <property type="entry name" value="POLY-BETA-1,6-N-ACETYL-D-GLUCOSAMINE SYNTHASE"/>
    <property type="match status" value="1"/>
</dbReference>
<feature type="repeat" description="TPR" evidence="1">
    <location>
        <begin position="318"/>
        <end position="351"/>
    </location>
</feature>
<dbReference type="InterPro" id="IPR001173">
    <property type="entry name" value="Glyco_trans_2-like"/>
</dbReference>